<organism evidence="1">
    <name type="scientific">marine sediment metagenome</name>
    <dbReference type="NCBI Taxonomy" id="412755"/>
    <lineage>
        <taxon>unclassified sequences</taxon>
        <taxon>metagenomes</taxon>
        <taxon>ecological metagenomes</taxon>
    </lineage>
</organism>
<sequence length="103" mass="11414">MRVGIPYSGCKFKSEVPVTREDEAIAFAVGVILGGGECEVFMDNSGLAISVNIIATFLKPYDIKVPMTVKVRHEPEHHRFMGKITEDLMRLLGYAENKSITAK</sequence>
<name>A0A0F9KQY3_9ZZZZ</name>
<dbReference type="AlphaFoldDB" id="A0A0F9KQY3"/>
<protein>
    <submittedName>
        <fullName evidence="1">Uncharacterized protein</fullName>
    </submittedName>
</protein>
<proteinExistence type="predicted"/>
<gene>
    <name evidence="1" type="ORF">LCGC14_1373010</name>
</gene>
<dbReference type="EMBL" id="LAZR01008689">
    <property type="protein sequence ID" value="KKM77151.1"/>
    <property type="molecule type" value="Genomic_DNA"/>
</dbReference>
<reference evidence="1" key="1">
    <citation type="journal article" date="2015" name="Nature">
        <title>Complex archaea that bridge the gap between prokaryotes and eukaryotes.</title>
        <authorList>
            <person name="Spang A."/>
            <person name="Saw J.H."/>
            <person name="Jorgensen S.L."/>
            <person name="Zaremba-Niedzwiedzka K."/>
            <person name="Martijn J."/>
            <person name="Lind A.E."/>
            <person name="van Eijk R."/>
            <person name="Schleper C."/>
            <person name="Guy L."/>
            <person name="Ettema T.J."/>
        </authorList>
    </citation>
    <scope>NUCLEOTIDE SEQUENCE</scope>
</reference>
<accession>A0A0F9KQY3</accession>
<comment type="caution">
    <text evidence="1">The sequence shown here is derived from an EMBL/GenBank/DDBJ whole genome shotgun (WGS) entry which is preliminary data.</text>
</comment>
<evidence type="ECO:0000313" key="1">
    <source>
        <dbReference type="EMBL" id="KKM77151.1"/>
    </source>
</evidence>